<organism evidence="2 3">
    <name type="scientific">Flammeovirga pacifica</name>
    <dbReference type="NCBI Taxonomy" id="915059"/>
    <lineage>
        <taxon>Bacteria</taxon>
        <taxon>Pseudomonadati</taxon>
        <taxon>Bacteroidota</taxon>
        <taxon>Cytophagia</taxon>
        <taxon>Cytophagales</taxon>
        <taxon>Flammeovirgaceae</taxon>
        <taxon>Flammeovirga</taxon>
    </lineage>
</organism>
<proteinExistence type="predicted"/>
<dbReference type="AlphaFoldDB" id="A0A1S1YV82"/>
<dbReference type="PANTHER" id="PTHR22916:SF3">
    <property type="entry name" value="UDP-GLCNAC:BETAGAL BETA-1,3-N-ACETYLGLUCOSAMINYLTRANSFERASE-LIKE PROTEIN 1"/>
    <property type="match status" value="1"/>
</dbReference>
<dbReference type="SUPFAM" id="SSF53448">
    <property type="entry name" value="Nucleotide-diphospho-sugar transferases"/>
    <property type="match status" value="1"/>
</dbReference>
<gene>
    <name evidence="2" type="ORF">NH26_00500</name>
</gene>
<feature type="domain" description="Glycosyltransferase 2-like" evidence="1">
    <location>
        <begin position="4"/>
        <end position="131"/>
    </location>
</feature>
<name>A0A1S1YV82_FLAPC</name>
<dbReference type="Gene3D" id="3.90.550.10">
    <property type="entry name" value="Spore Coat Polysaccharide Biosynthesis Protein SpsA, Chain A"/>
    <property type="match status" value="1"/>
</dbReference>
<dbReference type="InterPro" id="IPR029044">
    <property type="entry name" value="Nucleotide-diphossugar_trans"/>
</dbReference>
<dbReference type="EMBL" id="JRYR02000001">
    <property type="protein sequence ID" value="OHX64931.1"/>
    <property type="molecule type" value="Genomic_DNA"/>
</dbReference>
<evidence type="ECO:0000259" key="1">
    <source>
        <dbReference type="Pfam" id="PF00535"/>
    </source>
</evidence>
<sequence>MKISIITASFNNKKTLQQTIHSVLSQDYDNIEYIIIDGGSTDGTVEMISSYGNKITTFISEPDEGIYDALNKGVRLATGDVVGFMHSDDFFASTTIVSEIAQTFKNTHVDAVYGDLHYVAEQDPTKTIRNWVSSDFINHKLKRGWMPPHPTLYIKNECYKKYGLYNTQLRIAADYDLILRYFGTHQITSAYLPKTIVKMRLGGASNNSIKAIKNKMKEDYWALKHNKIGGIFTLAIKNLSKITQFIKK</sequence>
<dbReference type="Proteomes" id="UP000179797">
    <property type="component" value="Unassembled WGS sequence"/>
</dbReference>
<reference evidence="2 3" key="1">
    <citation type="journal article" date="2012" name="Int. J. Syst. Evol. Microbiol.">
        <title>Flammeovirga pacifica sp. nov., isolated from deep-sea sediment.</title>
        <authorList>
            <person name="Xu H."/>
            <person name="Fu Y."/>
            <person name="Yang N."/>
            <person name="Ding Z."/>
            <person name="Lai Q."/>
            <person name="Zeng R."/>
        </authorList>
    </citation>
    <scope>NUCLEOTIDE SEQUENCE [LARGE SCALE GENOMIC DNA]</scope>
    <source>
        <strain evidence="3">DSM 24597 / LMG 26175 / WPAGA1</strain>
    </source>
</reference>
<dbReference type="OrthoDB" id="9788101at2"/>
<keyword evidence="3" id="KW-1185">Reference proteome</keyword>
<dbReference type="GO" id="GO:0016758">
    <property type="term" value="F:hexosyltransferase activity"/>
    <property type="evidence" value="ECO:0007669"/>
    <property type="project" value="UniProtKB-ARBA"/>
</dbReference>
<dbReference type="Pfam" id="PF00535">
    <property type="entry name" value="Glycos_transf_2"/>
    <property type="match status" value="1"/>
</dbReference>
<evidence type="ECO:0000313" key="3">
    <source>
        <dbReference type="Proteomes" id="UP000179797"/>
    </source>
</evidence>
<dbReference type="InterPro" id="IPR001173">
    <property type="entry name" value="Glyco_trans_2-like"/>
</dbReference>
<comment type="caution">
    <text evidence="2">The sequence shown here is derived from an EMBL/GenBank/DDBJ whole genome shotgun (WGS) entry which is preliminary data.</text>
</comment>
<keyword evidence="2" id="KW-0808">Transferase</keyword>
<dbReference type="CDD" id="cd06433">
    <property type="entry name" value="GT_2_WfgS_like"/>
    <property type="match status" value="1"/>
</dbReference>
<dbReference type="RefSeq" id="WP_044224563.1">
    <property type="nucleotide sequence ID" value="NZ_JRYR02000001.1"/>
</dbReference>
<protein>
    <submittedName>
        <fullName evidence="2">Glycosyl transferase</fullName>
    </submittedName>
</protein>
<accession>A0A1S1YV82</accession>
<dbReference type="PANTHER" id="PTHR22916">
    <property type="entry name" value="GLYCOSYLTRANSFERASE"/>
    <property type="match status" value="1"/>
</dbReference>
<evidence type="ECO:0000313" key="2">
    <source>
        <dbReference type="EMBL" id="OHX64931.1"/>
    </source>
</evidence>
<dbReference type="STRING" id="915059.NH26_00500"/>